<sequence>MARRKANAPLNVFLNGRLVGLLRREATGAIDFKYDNKWLGWEHGFPVSLSLPLREDRYIGTPVINVFDNLLPDNEPIRKRVAERVGAGGTDAYSLLTAIGHDCVGALQFLSDGADPGTVGQVDGKPVADGEIGEIINNLASAPLGVGEDEDFRISIAGAQEKTALLRVDGQWFKPTGTTATTHILKPQIGQLPNGIDLSNSVENEYLCLKLLEGFGIPAANVEIADFGGRRTLIVERFDRRWARDGRLLRLPQEDICQALSVPPTRKYQSDGGPGMREIVQLLKGSDRPEDDIAIFMRTCIVFWMLGATDGHAKNFSVFLDPGGRFRMTPMYDVLTAQPSLDAGQIQRKKFKLAMSVGKNRHYPVLDIMPRHFVQTADIAGVGKSLMRAIFDDLSAHAMRQADGVISSLPDSFPDELVDSVRSAIEARASLLAETKDAALA</sequence>
<evidence type="ECO:0000259" key="4">
    <source>
        <dbReference type="Pfam" id="PF07804"/>
    </source>
</evidence>
<dbReference type="GO" id="GO:0004674">
    <property type="term" value="F:protein serine/threonine kinase activity"/>
    <property type="evidence" value="ECO:0007669"/>
    <property type="project" value="TreeGrafter"/>
</dbReference>
<dbReference type="STRING" id="1566387.QV13_01035"/>
<gene>
    <name evidence="6" type="ORF">QV13_01035</name>
</gene>
<dbReference type="RefSeq" id="WP_024927007.1">
    <property type="nucleotide sequence ID" value="NZ_MDEO01000018.1"/>
</dbReference>
<dbReference type="GO" id="GO:0005829">
    <property type="term" value="C:cytosol"/>
    <property type="evidence" value="ECO:0007669"/>
    <property type="project" value="TreeGrafter"/>
</dbReference>
<dbReference type="PANTHER" id="PTHR37419:SF1">
    <property type="entry name" value="SERINE_THREONINE-PROTEIN KINASE TOXIN HIPA"/>
    <property type="match status" value="1"/>
</dbReference>
<evidence type="ECO:0000313" key="7">
    <source>
        <dbReference type="Proteomes" id="UP000094412"/>
    </source>
</evidence>
<dbReference type="InterPro" id="IPR052028">
    <property type="entry name" value="HipA_Ser/Thr_kinase"/>
</dbReference>
<dbReference type="Pfam" id="PF13657">
    <property type="entry name" value="Couple_hipA"/>
    <property type="match status" value="1"/>
</dbReference>
<dbReference type="InterPro" id="IPR017508">
    <property type="entry name" value="HipA_N1"/>
</dbReference>
<keyword evidence="3" id="KW-0418">Kinase</keyword>
<comment type="similarity">
    <text evidence="1">Belongs to the HipA Ser/Thr kinase family.</text>
</comment>
<proteinExistence type="inferred from homology"/>
<protein>
    <submittedName>
        <fullName evidence="6">Toxin HipA</fullName>
    </submittedName>
</protein>
<keyword evidence="7" id="KW-1185">Reference proteome</keyword>
<feature type="domain" description="HipA-like C-terminal" evidence="4">
    <location>
        <begin position="154"/>
        <end position="400"/>
    </location>
</feature>
<dbReference type="CDD" id="cd17808">
    <property type="entry name" value="HipA_Ec_like"/>
    <property type="match status" value="1"/>
</dbReference>
<dbReference type="NCBIfam" id="TIGR03071">
    <property type="entry name" value="couple_hipA"/>
    <property type="match status" value="1"/>
</dbReference>
<dbReference type="OrthoDB" id="9805913at2"/>
<accession>A0A1C2EDU1</accession>
<name>A0A1C2EDU1_9HYPH</name>
<evidence type="ECO:0000256" key="1">
    <source>
        <dbReference type="ARBA" id="ARBA00010164"/>
    </source>
</evidence>
<comment type="caution">
    <text evidence="6">The sequence shown here is derived from an EMBL/GenBank/DDBJ whole genome shotgun (WGS) entry which is preliminary data.</text>
</comment>
<dbReference type="Proteomes" id="UP000094412">
    <property type="component" value="Unassembled WGS sequence"/>
</dbReference>
<feature type="domain" description="HipA N-terminal subdomain 1" evidence="5">
    <location>
        <begin position="10"/>
        <end position="109"/>
    </location>
</feature>
<evidence type="ECO:0000256" key="3">
    <source>
        <dbReference type="ARBA" id="ARBA00022777"/>
    </source>
</evidence>
<keyword evidence="2" id="KW-0808">Transferase</keyword>
<reference evidence="6 7" key="1">
    <citation type="submission" date="2016-08" db="EMBL/GenBank/DDBJ databases">
        <title>Whole genome sequence of Mesorhizobium sp. strain UASWS1009 isolated from industrial sewage.</title>
        <authorList>
            <person name="Crovadore J."/>
            <person name="Calmin G."/>
            <person name="Chablais R."/>
            <person name="Cochard B."/>
            <person name="Lefort F."/>
        </authorList>
    </citation>
    <scope>NUCLEOTIDE SEQUENCE [LARGE SCALE GENOMIC DNA]</scope>
    <source>
        <strain evidence="6 7">UASWS1009</strain>
    </source>
</reference>
<evidence type="ECO:0000259" key="5">
    <source>
        <dbReference type="Pfam" id="PF13657"/>
    </source>
</evidence>
<dbReference type="EMBL" id="MDEO01000018">
    <property type="protein sequence ID" value="OCX25188.1"/>
    <property type="molecule type" value="Genomic_DNA"/>
</dbReference>
<dbReference type="InterPro" id="IPR012893">
    <property type="entry name" value="HipA-like_C"/>
</dbReference>
<evidence type="ECO:0000313" key="6">
    <source>
        <dbReference type="EMBL" id="OCX25188.1"/>
    </source>
</evidence>
<dbReference type="AlphaFoldDB" id="A0A1C2EDU1"/>
<dbReference type="Pfam" id="PF07804">
    <property type="entry name" value="HipA_C"/>
    <property type="match status" value="1"/>
</dbReference>
<evidence type="ECO:0000256" key="2">
    <source>
        <dbReference type="ARBA" id="ARBA00022679"/>
    </source>
</evidence>
<dbReference type="PANTHER" id="PTHR37419">
    <property type="entry name" value="SERINE/THREONINE-PROTEIN KINASE TOXIN HIPA"/>
    <property type="match status" value="1"/>
</dbReference>
<organism evidence="6 7">
    <name type="scientific">Mesorhizobium hungaricum</name>
    <dbReference type="NCBI Taxonomy" id="1566387"/>
    <lineage>
        <taxon>Bacteria</taxon>
        <taxon>Pseudomonadati</taxon>
        <taxon>Pseudomonadota</taxon>
        <taxon>Alphaproteobacteria</taxon>
        <taxon>Hyphomicrobiales</taxon>
        <taxon>Phyllobacteriaceae</taxon>
        <taxon>Mesorhizobium</taxon>
    </lineage>
</organism>